<feature type="transmembrane region" description="Helical" evidence="7">
    <location>
        <begin position="115"/>
        <end position="131"/>
    </location>
</feature>
<gene>
    <name evidence="9" type="ORF">S03H2_37144</name>
</gene>
<keyword evidence="5 7" id="KW-1133">Transmembrane helix</keyword>
<dbReference type="PANTHER" id="PTHR30193:SF37">
    <property type="entry name" value="INNER MEMBRANE ABC TRANSPORTER PERMEASE PROTEIN YCJO"/>
    <property type="match status" value="1"/>
</dbReference>
<evidence type="ECO:0000256" key="1">
    <source>
        <dbReference type="ARBA" id="ARBA00004651"/>
    </source>
</evidence>
<dbReference type="PROSITE" id="PS50928">
    <property type="entry name" value="ABC_TM1"/>
    <property type="match status" value="1"/>
</dbReference>
<dbReference type="Pfam" id="PF00528">
    <property type="entry name" value="BPD_transp_1"/>
    <property type="match status" value="1"/>
</dbReference>
<proteinExistence type="predicted"/>
<dbReference type="AlphaFoldDB" id="X1GS68"/>
<protein>
    <recommendedName>
        <fullName evidence="8">ABC transmembrane type-1 domain-containing protein</fullName>
    </recommendedName>
</protein>
<evidence type="ECO:0000259" key="8">
    <source>
        <dbReference type="PROSITE" id="PS50928"/>
    </source>
</evidence>
<evidence type="ECO:0000256" key="5">
    <source>
        <dbReference type="ARBA" id="ARBA00022989"/>
    </source>
</evidence>
<comment type="subcellular location">
    <subcellularLocation>
        <location evidence="1">Cell membrane</location>
        <topology evidence="1">Multi-pass membrane protein</topology>
    </subcellularLocation>
</comment>
<evidence type="ECO:0000256" key="3">
    <source>
        <dbReference type="ARBA" id="ARBA00022475"/>
    </source>
</evidence>
<sequence>NPEWGVINWFLVNIGLPKIMWTEKALYAIPVVACIQVWQSMGFGMIIFLGALSGIKPEILEAASLEGANWFQVAIRITIPLLKPAMFFYLVISLIMAFNAFDVVYAFVEGIRGPIFHVFTSPVLVSSYFIYLEAFRYFSFGSAATMAILIFLVVSGIIVLQKLLVGKINEVD</sequence>
<dbReference type="GO" id="GO:0005886">
    <property type="term" value="C:plasma membrane"/>
    <property type="evidence" value="ECO:0007669"/>
    <property type="project" value="UniProtKB-SubCell"/>
</dbReference>
<feature type="transmembrane region" description="Helical" evidence="7">
    <location>
        <begin position="25"/>
        <end position="52"/>
    </location>
</feature>
<name>X1GS68_9ZZZZ</name>
<dbReference type="EMBL" id="BARU01022833">
    <property type="protein sequence ID" value="GAH47715.1"/>
    <property type="molecule type" value="Genomic_DNA"/>
</dbReference>
<feature type="domain" description="ABC transmembrane type-1" evidence="8">
    <location>
        <begin position="1"/>
        <end position="161"/>
    </location>
</feature>
<keyword evidence="6 7" id="KW-0472">Membrane</keyword>
<comment type="caution">
    <text evidence="9">The sequence shown here is derived from an EMBL/GenBank/DDBJ whole genome shotgun (WGS) entry which is preliminary data.</text>
</comment>
<feature type="non-terminal residue" evidence="9">
    <location>
        <position position="1"/>
    </location>
</feature>
<evidence type="ECO:0000256" key="2">
    <source>
        <dbReference type="ARBA" id="ARBA00022448"/>
    </source>
</evidence>
<keyword evidence="2" id="KW-0813">Transport</keyword>
<keyword evidence="4 7" id="KW-0812">Transmembrane</keyword>
<dbReference type="SUPFAM" id="SSF161098">
    <property type="entry name" value="MetI-like"/>
    <property type="match status" value="1"/>
</dbReference>
<dbReference type="PANTHER" id="PTHR30193">
    <property type="entry name" value="ABC TRANSPORTER PERMEASE PROTEIN"/>
    <property type="match status" value="1"/>
</dbReference>
<feature type="transmembrane region" description="Helical" evidence="7">
    <location>
        <begin position="86"/>
        <end position="108"/>
    </location>
</feature>
<feature type="transmembrane region" description="Helical" evidence="7">
    <location>
        <begin position="137"/>
        <end position="160"/>
    </location>
</feature>
<evidence type="ECO:0000256" key="6">
    <source>
        <dbReference type="ARBA" id="ARBA00023136"/>
    </source>
</evidence>
<evidence type="ECO:0000256" key="4">
    <source>
        <dbReference type="ARBA" id="ARBA00022692"/>
    </source>
</evidence>
<accession>X1GS68</accession>
<evidence type="ECO:0000256" key="7">
    <source>
        <dbReference type="SAM" id="Phobius"/>
    </source>
</evidence>
<dbReference type="InterPro" id="IPR000515">
    <property type="entry name" value="MetI-like"/>
</dbReference>
<evidence type="ECO:0000313" key="9">
    <source>
        <dbReference type="EMBL" id="GAH47715.1"/>
    </source>
</evidence>
<dbReference type="GO" id="GO:0055085">
    <property type="term" value="P:transmembrane transport"/>
    <property type="evidence" value="ECO:0007669"/>
    <property type="project" value="InterPro"/>
</dbReference>
<keyword evidence="3" id="KW-1003">Cell membrane</keyword>
<dbReference type="CDD" id="cd06261">
    <property type="entry name" value="TM_PBP2"/>
    <property type="match status" value="1"/>
</dbReference>
<dbReference type="Gene3D" id="1.10.3720.10">
    <property type="entry name" value="MetI-like"/>
    <property type="match status" value="1"/>
</dbReference>
<dbReference type="InterPro" id="IPR051393">
    <property type="entry name" value="ABC_transporter_permease"/>
</dbReference>
<organism evidence="9">
    <name type="scientific">marine sediment metagenome</name>
    <dbReference type="NCBI Taxonomy" id="412755"/>
    <lineage>
        <taxon>unclassified sequences</taxon>
        <taxon>metagenomes</taxon>
        <taxon>ecological metagenomes</taxon>
    </lineage>
</organism>
<dbReference type="InterPro" id="IPR035906">
    <property type="entry name" value="MetI-like_sf"/>
</dbReference>
<reference evidence="9" key="1">
    <citation type="journal article" date="2014" name="Front. Microbiol.">
        <title>High frequency of phylogenetically diverse reductive dehalogenase-homologous genes in deep subseafloor sedimentary metagenomes.</title>
        <authorList>
            <person name="Kawai M."/>
            <person name="Futagami T."/>
            <person name="Toyoda A."/>
            <person name="Takaki Y."/>
            <person name="Nishi S."/>
            <person name="Hori S."/>
            <person name="Arai W."/>
            <person name="Tsubouchi T."/>
            <person name="Morono Y."/>
            <person name="Uchiyama I."/>
            <person name="Ito T."/>
            <person name="Fujiyama A."/>
            <person name="Inagaki F."/>
            <person name="Takami H."/>
        </authorList>
    </citation>
    <scope>NUCLEOTIDE SEQUENCE</scope>
    <source>
        <strain evidence="9">Expedition CK06-06</strain>
    </source>
</reference>